<dbReference type="Proteomes" id="UP001237823">
    <property type="component" value="Unassembled WGS sequence"/>
</dbReference>
<feature type="transmembrane region" description="Helical" evidence="1">
    <location>
        <begin position="34"/>
        <end position="54"/>
    </location>
</feature>
<keyword evidence="3" id="KW-1185">Reference proteome</keyword>
<keyword evidence="1" id="KW-0472">Membrane</keyword>
<keyword evidence="1" id="KW-1133">Transmembrane helix</keyword>
<keyword evidence="1" id="KW-0812">Transmembrane</keyword>
<evidence type="ECO:0000313" key="3">
    <source>
        <dbReference type="Proteomes" id="UP001237823"/>
    </source>
</evidence>
<comment type="catalytic activity">
    <reaction evidence="1">
        <text>all-trans-beta-carotene + O2 = 2 all-trans-retinal</text>
        <dbReference type="Rhea" id="RHEA:32887"/>
        <dbReference type="ChEBI" id="CHEBI:15379"/>
        <dbReference type="ChEBI" id="CHEBI:17579"/>
        <dbReference type="ChEBI" id="CHEBI:17898"/>
        <dbReference type="EC" id="1.13.11.63"/>
    </reaction>
</comment>
<dbReference type="HAMAP" id="MF_02093">
    <property type="entry name" value="Beta_carotene_diox"/>
    <property type="match status" value="1"/>
</dbReference>
<keyword evidence="1" id="KW-0560">Oxidoreductase</keyword>
<feature type="binding site" evidence="1">
    <location>
        <position position="79"/>
    </location>
    <ligand>
        <name>Fe cation</name>
        <dbReference type="ChEBI" id="CHEBI:24875"/>
    </ligand>
</feature>
<dbReference type="EMBL" id="JAUCML010000006">
    <property type="protein sequence ID" value="MDM7885603.1"/>
    <property type="molecule type" value="Genomic_DNA"/>
</dbReference>
<gene>
    <name evidence="2" type="ORF">QUG92_10860</name>
</gene>
<keyword evidence="1" id="KW-0408">Iron</keyword>
<keyword evidence="1" id="KW-0479">Metal-binding</keyword>
<comment type="subcellular location">
    <subcellularLocation>
        <location evidence="1">Cell membrane</location>
        <topology evidence="1">Multi-pass membrane protein</topology>
    </subcellularLocation>
</comment>
<feature type="binding site" evidence="1">
    <location>
        <position position="264"/>
    </location>
    <ligand>
        <name>Fe cation</name>
        <dbReference type="ChEBI" id="CHEBI:24875"/>
    </ligand>
</feature>
<feature type="transmembrane region" description="Helical" evidence="1">
    <location>
        <begin position="324"/>
        <end position="343"/>
    </location>
</feature>
<name>A0ABT7T7R8_9MICO</name>
<proteinExistence type="inferred from homology"/>
<dbReference type="InterPro" id="IPR022270">
    <property type="entry name" value="Blh_diox"/>
</dbReference>
<evidence type="ECO:0000256" key="1">
    <source>
        <dbReference type="HAMAP-Rule" id="MF_02093"/>
    </source>
</evidence>
<comment type="caution">
    <text evidence="2">The sequence shown here is derived from an EMBL/GenBank/DDBJ whole genome shotgun (WGS) entry which is preliminary data.</text>
</comment>
<comment type="similarity">
    <text evidence="1">Belongs to the Brp/Blh beta-carotene diooxygenase family.</text>
</comment>
<feature type="transmembrane region" description="Helical" evidence="1">
    <location>
        <begin position="299"/>
        <end position="317"/>
    </location>
</feature>
<keyword evidence="1" id="KW-1003">Cell membrane</keyword>
<dbReference type="Pfam" id="PF15461">
    <property type="entry name" value="BCD"/>
    <property type="match status" value="1"/>
</dbReference>
<keyword evidence="1" id="KW-0223">Dioxygenase</keyword>
<comment type="function">
    <text evidence="1">Catalyzes the cleavage of beta-carotene at its central double bond (15,15') to yield two molecules of all-trans-retinal.</text>
</comment>
<feature type="binding site" evidence="1">
    <location>
        <position position="268"/>
    </location>
    <ligand>
        <name>Fe cation</name>
        <dbReference type="ChEBI" id="CHEBI:24875"/>
    </ligand>
</feature>
<feature type="transmembrane region" description="Helical" evidence="1">
    <location>
        <begin position="241"/>
        <end position="262"/>
    </location>
</feature>
<feature type="binding site" evidence="1">
    <location>
        <position position="136"/>
    </location>
    <ligand>
        <name>Fe cation</name>
        <dbReference type="ChEBI" id="CHEBI:24875"/>
    </ligand>
</feature>
<feature type="transmembrane region" description="Helical" evidence="1">
    <location>
        <begin position="61"/>
        <end position="81"/>
    </location>
</feature>
<feature type="transmembrane region" description="Helical" evidence="1">
    <location>
        <begin position="209"/>
        <end position="229"/>
    </location>
</feature>
<dbReference type="NCBIfam" id="TIGR03753">
    <property type="entry name" value="blh_monoox"/>
    <property type="match status" value="1"/>
</dbReference>
<evidence type="ECO:0000313" key="2">
    <source>
        <dbReference type="EMBL" id="MDM7885603.1"/>
    </source>
</evidence>
<reference evidence="2 3" key="1">
    <citation type="submission" date="2023-06" db="EMBL/GenBank/DDBJ databases">
        <authorList>
            <person name="Feng G."/>
            <person name="Li J."/>
            <person name="Zhu H."/>
        </authorList>
    </citation>
    <scope>NUCLEOTIDE SEQUENCE [LARGE SCALE GENOMIC DNA]</scope>
    <source>
        <strain evidence="2 3">RHCKG23</strain>
    </source>
</reference>
<dbReference type="RefSeq" id="WP_289459039.1">
    <property type="nucleotide sequence ID" value="NZ_JAUCML010000006.1"/>
</dbReference>
<dbReference type="EC" id="1.13.11.63" evidence="1"/>
<protein>
    <recommendedName>
        <fullName evidence="1">Probable beta-carotene 15,15'-dioxygenase</fullName>
        <ecNumber evidence="1">1.13.11.63</ecNumber>
    </recommendedName>
</protein>
<organism evidence="2 3">
    <name type="scientific">Curtobacterium citri</name>
    <dbReference type="NCBI Taxonomy" id="3055139"/>
    <lineage>
        <taxon>Bacteria</taxon>
        <taxon>Bacillati</taxon>
        <taxon>Actinomycetota</taxon>
        <taxon>Actinomycetes</taxon>
        <taxon>Micrococcales</taxon>
        <taxon>Microbacteriaceae</taxon>
        <taxon>Curtobacterium</taxon>
    </lineage>
</organism>
<sequence>MTAATAATAVDRSRAVAPDAAVPPALRTWVTDRVLAPVTTALAAVALTCAVLDLTDVAVPMAVQLVPFAVSVLVFGLPHGALDHLVPARLRPGTSTVRSVVVVVVLYLLVGTLTAALWVVAPLLGFAVFVGITWFHWGQGDLFVDRLLGDGAPGPLGSVLTVALRGAVPMVVPFVVQPDAALHVVVDTAAVVGGGSGPSVLTVPPGVRIAGAVLVVLLVLLHAAVVHRAGGPRWRQLSEDAVLVLFFAVVPPVLAVGLYFTLWHAVRHVLRLELTDPTSAGLLHRGRLLAPFLRFLRQAWPITTIAIAALVVLAVVVRRADLGVYLALIAALTTPHTVVVTWMDRVQHTWGRAPSDLVPSPTAPEGTP</sequence>
<comment type="cofactor">
    <cofactor evidence="1">
        <name>Fe(2+)</name>
        <dbReference type="ChEBI" id="CHEBI:29033"/>
    </cofactor>
</comment>
<feature type="transmembrane region" description="Helical" evidence="1">
    <location>
        <begin position="117"/>
        <end position="137"/>
    </location>
</feature>
<accession>A0ABT7T7R8</accession>